<accession>A0A9P8WAF7</accession>
<evidence type="ECO:0000256" key="6">
    <source>
        <dbReference type="ARBA" id="ARBA00023242"/>
    </source>
</evidence>
<dbReference type="InterPro" id="IPR036390">
    <property type="entry name" value="WH_DNA-bd_sf"/>
</dbReference>
<dbReference type="SMART" id="SM00088">
    <property type="entry name" value="PINT"/>
    <property type="match status" value="1"/>
</dbReference>
<dbReference type="OrthoDB" id="422427at2759"/>
<evidence type="ECO:0000259" key="7">
    <source>
        <dbReference type="PROSITE" id="PS50250"/>
    </source>
</evidence>
<dbReference type="PANTHER" id="PTHR14145">
    <property type="entry name" value="26S PROTESOME SUBUNIT 6"/>
    <property type="match status" value="1"/>
</dbReference>
<evidence type="ECO:0000256" key="3">
    <source>
        <dbReference type="ARBA" id="ARBA00008793"/>
    </source>
</evidence>
<evidence type="ECO:0000256" key="2">
    <source>
        <dbReference type="ARBA" id="ARBA00004496"/>
    </source>
</evidence>
<dbReference type="EMBL" id="JAGPYM010000006">
    <property type="protein sequence ID" value="KAH6893514.1"/>
    <property type="molecule type" value="Genomic_DNA"/>
</dbReference>
<feature type="domain" description="PCI" evidence="7">
    <location>
        <begin position="223"/>
        <end position="394"/>
    </location>
</feature>
<dbReference type="PANTHER" id="PTHR14145:SF2">
    <property type="entry name" value="COP9 SIGNALOSOME COMPLEX SUBUNIT 1"/>
    <property type="match status" value="1"/>
</dbReference>
<name>A0A9P8WAF7_9HYPO</name>
<dbReference type="SUPFAM" id="SSF46785">
    <property type="entry name" value="Winged helix' DNA-binding domain"/>
    <property type="match status" value="1"/>
</dbReference>
<dbReference type="GO" id="GO:0000502">
    <property type="term" value="C:proteasome complex"/>
    <property type="evidence" value="ECO:0007669"/>
    <property type="project" value="UniProtKB-KW"/>
</dbReference>
<keyword evidence="8" id="KW-0647">Proteasome</keyword>
<keyword evidence="4" id="KW-0963">Cytoplasm</keyword>
<gene>
    <name evidence="8" type="ORF">B0T10DRAFT_482423</name>
</gene>
<comment type="similarity">
    <text evidence="3">Belongs to the CSN1 family.</text>
</comment>
<evidence type="ECO:0000313" key="8">
    <source>
        <dbReference type="EMBL" id="KAH6893514.1"/>
    </source>
</evidence>
<dbReference type="InterPro" id="IPR045135">
    <property type="entry name" value="Rpn7_N"/>
</dbReference>
<dbReference type="PROSITE" id="PS50250">
    <property type="entry name" value="PCI"/>
    <property type="match status" value="1"/>
</dbReference>
<keyword evidence="6" id="KW-0539">Nucleus</keyword>
<reference evidence="8 9" key="1">
    <citation type="journal article" date="2021" name="Nat. Commun.">
        <title>Genetic determinants of endophytism in the Arabidopsis root mycobiome.</title>
        <authorList>
            <person name="Mesny F."/>
            <person name="Miyauchi S."/>
            <person name="Thiergart T."/>
            <person name="Pickel B."/>
            <person name="Atanasova L."/>
            <person name="Karlsson M."/>
            <person name="Huettel B."/>
            <person name="Barry K.W."/>
            <person name="Haridas S."/>
            <person name="Chen C."/>
            <person name="Bauer D."/>
            <person name="Andreopoulos W."/>
            <person name="Pangilinan J."/>
            <person name="LaButti K."/>
            <person name="Riley R."/>
            <person name="Lipzen A."/>
            <person name="Clum A."/>
            <person name="Drula E."/>
            <person name="Henrissat B."/>
            <person name="Kohler A."/>
            <person name="Grigoriev I.V."/>
            <person name="Martin F.M."/>
            <person name="Hacquard S."/>
        </authorList>
    </citation>
    <scope>NUCLEOTIDE SEQUENCE [LARGE SCALE GENOMIC DNA]</scope>
    <source>
        <strain evidence="8 9">MPI-CAGE-CH-0241</strain>
    </source>
</reference>
<keyword evidence="5" id="KW-0736">Signalosome</keyword>
<dbReference type="AlphaFoldDB" id="A0A9P8WAF7"/>
<organism evidence="8 9">
    <name type="scientific">Thelonectria olida</name>
    <dbReference type="NCBI Taxonomy" id="1576542"/>
    <lineage>
        <taxon>Eukaryota</taxon>
        <taxon>Fungi</taxon>
        <taxon>Dikarya</taxon>
        <taxon>Ascomycota</taxon>
        <taxon>Pezizomycotina</taxon>
        <taxon>Sordariomycetes</taxon>
        <taxon>Hypocreomycetidae</taxon>
        <taxon>Hypocreales</taxon>
        <taxon>Nectriaceae</taxon>
        <taxon>Thelonectria</taxon>
    </lineage>
</organism>
<dbReference type="Gene3D" id="1.25.40.570">
    <property type="match status" value="1"/>
</dbReference>
<dbReference type="InterPro" id="IPR019585">
    <property type="entry name" value="Rpn7/CSN1"/>
</dbReference>
<sequence>MASSTSLLNFFTQMSNLGGVIVQDPVKLDLDLYIQNYKGRTRYDRLIFIGKSSVALCVDALKGAMAEAKADSDISRYREAWECLRVAAPGEPEADRDVAWIERTDRANKEETHRLEAELKAYKNNFVKDSIRMGNEDLGRHFEKIGDLAAAAEHYGKMRQDVSTTRHIIDCSKHLVDVSLQRRDWTMVLNNLGKVTGLQVAENKTPSAYTRIVSGIGLLGLGRFEDAAKSFLETDSTTPPSKYDHIASPNDVAIYGGLLALATMERDALQTLVLDNQSFRTFLEFESHIRKAITLFVNGRYSNCLSILESYRNEYLLDIYLQKHITAIYSHIRNKCIVQYFKPFSRVTLDSLNASFAPSGGSVENELVSMIQKGALKARIDAKNKLLVAVQPDSRLEMQKQALEVASAYEREAKEKLRRISIMTAGLEVVGKQSHNAAARSMRDEWLGEMKSSSGAKSQG</sequence>
<evidence type="ECO:0000256" key="4">
    <source>
        <dbReference type="ARBA" id="ARBA00022490"/>
    </source>
</evidence>
<proteinExistence type="inferred from homology"/>
<dbReference type="GO" id="GO:0008180">
    <property type="term" value="C:COP9 signalosome"/>
    <property type="evidence" value="ECO:0007669"/>
    <property type="project" value="UniProtKB-KW"/>
</dbReference>
<keyword evidence="9" id="KW-1185">Reference proteome</keyword>
<evidence type="ECO:0000256" key="5">
    <source>
        <dbReference type="ARBA" id="ARBA00022790"/>
    </source>
</evidence>
<dbReference type="Pfam" id="PF01399">
    <property type="entry name" value="PCI"/>
    <property type="match status" value="1"/>
</dbReference>
<dbReference type="InterPro" id="IPR000717">
    <property type="entry name" value="PCI_dom"/>
</dbReference>
<evidence type="ECO:0000313" key="9">
    <source>
        <dbReference type="Proteomes" id="UP000777438"/>
    </source>
</evidence>
<protein>
    <submittedName>
        <fullName evidence="8">26S proteasome subunit RPN7-domain-containing protein</fullName>
    </submittedName>
</protein>
<comment type="subcellular location">
    <subcellularLocation>
        <location evidence="2">Cytoplasm</location>
    </subcellularLocation>
    <subcellularLocation>
        <location evidence="1">Nucleus</location>
    </subcellularLocation>
</comment>
<dbReference type="GO" id="GO:0005737">
    <property type="term" value="C:cytoplasm"/>
    <property type="evidence" value="ECO:0007669"/>
    <property type="project" value="UniProtKB-SubCell"/>
</dbReference>
<evidence type="ECO:0000256" key="1">
    <source>
        <dbReference type="ARBA" id="ARBA00004123"/>
    </source>
</evidence>
<dbReference type="Pfam" id="PF10602">
    <property type="entry name" value="RPN7"/>
    <property type="match status" value="1"/>
</dbReference>
<dbReference type="Proteomes" id="UP000777438">
    <property type="component" value="Unassembled WGS sequence"/>
</dbReference>
<comment type="caution">
    <text evidence="8">The sequence shown here is derived from an EMBL/GenBank/DDBJ whole genome shotgun (WGS) entry which is preliminary data.</text>
</comment>